<dbReference type="GO" id="GO:0016787">
    <property type="term" value="F:hydrolase activity"/>
    <property type="evidence" value="ECO:0007669"/>
    <property type="project" value="UniProtKB-KW"/>
</dbReference>
<dbReference type="Pfam" id="PF18073">
    <property type="entry name" value="Zn_ribbon_LapB"/>
    <property type="match status" value="1"/>
</dbReference>
<dbReference type="GO" id="GO:0003684">
    <property type="term" value="F:damaged DNA binding"/>
    <property type="evidence" value="ECO:0007669"/>
    <property type="project" value="InterPro"/>
</dbReference>
<evidence type="ECO:0000256" key="4">
    <source>
        <dbReference type="ARBA" id="ARBA00022771"/>
    </source>
</evidence>
<dbReference type="PRINTS" id="PR01874">
    <property type="entry name" value="DNAREPAIRADA"/>
</dbReference>
<keyword evidence="2 11" id="KW-0547">Nucleotide-binding</keyword>
<dbReference type="InterPro" id="IPR041166">
    <property type="entry name" value="Rubredoxin_2"/>
</dbReference>
<evidence type="ECO:0000256" key="6">
    <source>
        <dbReference type="ARBA" id="ARBA00022833"/>
    </source>
</evidence>
<evidence type="ECO:0000256" key="12">
    <source>
        <dbReference type="NCBIfam" id="TIGR00416"/>
    </source>
</evidence>
<comment type="function">
    <text evidence="13">DNA-dependent ATPase involved in processing of recombination intermediates, plays a role in repairing DNA breaks. Stimulates the branch migration of RecA-mediated strand transfer reactions, allowing the 3' invading strand to extend heteroduplex DNA faster. Binds ssDNA in the presence of ADP but not other nucleotides, has ATPase activity that is stimulated by ssDNA and various branched DNA structures, but inhibited by SSB. Does not have RecA's homology-searching function.</text>
</comment>
<feature type="domain" description="RecA family profile 1" evidence="14">
    <location>
        <begin position="74"/>
        <end position="223"/>
    </location>
</feature>
<dbReference type="GO" id="GO:0005829">
    <property type="term" value="C:cytosol"/>
    <property type="evidence" value="ECO:0007669"/>
    <property type="project" value="TreeGrafter"/>
</dbReference>
<evidence type="ECO:0000256" key="7">
    <source>
        <dbReference type="ARBA" id="ARBA00022840"/>
    </source>
</evidence>
<dbReference type="SUPFAM" id="SSF54211">
    <property type="entry name" value="Ribosomal protein S5 domain 2-like"/>
    <property type="match status" value="1"/>
</dbReference>
<dbReference type="GO" id="GO:0008270">
    <property type="term" value="F:zinc ion binding"/>
    <property type="evidence" value="ECO:0007669"/>
    <property type="project" value="UniProtKB-KW"/>
</dbReference>
<evidence type="ECO:0000256" key="13">
    <source>
        <dbReference type="RuleBase" id="RU003555"/>
    </source>
</evidence>
<evidence type="ECO:0000256" key="11">
    <source>
        <dbReference type="HAMAP-Rule" id="MF_01498"/>
    </source>
</evidence>
<feature type="binding site" evidence="11">
    <location>
        <begin position="103"/>
        <end position="110"/>
    </location>
    <ligand>
        <name>ATP</name>
        <dbReference type="ChEBI" id="CHEBI:30616"/>
    </ligand>
</feature>
<dbReference type="Gene3D" id="3.30.230.10">
    <property type="match status" value="1"/>
</dbReference>
<dbReference type="InterPro" id="IPR020588">
    <property type="entry name" value="RecA_ATP-bd"/>
</dbReference>
<keyword evidence="6 13" id="KW-0862">Zinc</keyword>
<reference evidence="15 16" key="1">
    <citation type="submission" date="2017-04" db="EMBL/GenBank/DDBJ databases">
        <title>Whole genome sequence of Bdellovibrio bacteriovorus strain SSB218315.</title>
        <authorList>
            <person name="Oyedara O."/>
            <person name="Rodriguez-Perez M.A."/>
        </authorList>
    </citation>
    <scope>NUCLEOTIDE SEQUENCE [LARGE SCALE GENOMIC DNA]</scope>
    <source>
        <strain evidence="15 16">SSB218315</strain>
    </source>
</reference>
<evidence type="ECO:0000313" key="15">
    <source>
        <dbReference type="EMBL" id="ASD63103.1"/>
    </source>
</evidence>
<evidence type="ECO:0000256" key="9">
    <source>
        <dbReference type="ARBA" id="ARBA00023125"/>
    </source>
</evidence>
<dbReference type="GO" id="GO:0005524">
    <property type="term" value="F:ATP binding"/>
    <property type="evidence" value="ECO:0007669"/>
    <property type="project" value="UniProtKB-UniRule"/>
</dbReference>
<organism evidence="15 16">
    <name type="scientific">Bdellovibrio bacteriovorus</name>
    <dbReference type="NCBI Taxonomy" id="959"/>
    <lineage>
        <taxon>Bacteria</taxon>
        <taxon>Pseudomonadati</taxon>
        <taxon>Bdellovibrionota</taxon>
        <taxon>Bdellovibrionia</taxon>
        <taxon>Bdellovibrionales</taxon>
        <taxon>Pseudobdellovibrionaceae</taxon>
        <taxon>Bdellovibrio</taxon>
    </lineage>
</organism>
<protein>
    <recommendedName>
        <fullName evidence="11 12">DNA repair protein RadA</fullName>
    </recommendedName>
</protein>
<evidence type="ECO:0000259" key="14">
    <source>
        <dbReference type="PROSITE" id="PS50162"/>
    </source>
</evidence>
<dbReference type="OrthoDB" id="5287913at2"/>
<feature type="short sequence motif" description="RadA KNRFG motif" evidence="11">
    <location>
        <begin position="260"/>
        <end position="264"/>
    </location>
</feature>
<keyword evidence="10 11" id="KW-0234">DNA repair</keyword>
<evidence type="ECO:0000313" key="16">
    <source>
        <dbReference type="Proteomes" id="UP000197003"/>
    </source>
</evidence>
<dbReference type="InterPro" id="IPR027417">
    <property type="entry name" value="P-loop_NTPase"/>
</dbReference>
<dbReference type="EMBL" id="CP020946">
    <property type="protein sequence ID" value="ASD63103.1"/>
    <property type="molecule type" value="Genomic_DNA"/>
</dbReference>
<dbReference type="InterPro" id="IPR020568">
    <property type="entry name" value="Ribosomal_Su5_D2-typ_SF"/>
</dbReference>
<dbReference type="PANTHER" id="PTHR32472">
    <property type="entry name" value="DNA REPAIR PROTEIN RADA"/>
    <property type="match status" value="1"/>
</dbReference>
<dbReference type="Pfam" id="PF13541">
    <property type="entry name" value="ChlI"/>
    <property type="match status" value="1"/>
</dbReference>
<dbReference type="SUPFAM" id="SSF52540">
    <property type="entry name" value="P-loop containing nucleoside triphosphate hydrolases"/>
    <property type="match status" value="1"/>
</dbReference>
<keyword evidence="1 11" id="KW-0479">Metal-binding</keyword>
<evidence type="ECO:0000256" key="10">
    <source>
        <dbReference type="ARBA" id="ARBA00023204"/>
    </source>
</evidence>
<dbReference type="NCBIfam" id="TIGR00416">
    <property type="entry name" value="sms"/>
    <property type="match status" value="1"/>
</dbReference>
<comment type="similarity">
    <text evidence="11 13">Belongs to the RecA family. RadA subfamily.</text>
</comment>
<name>A0A1Z3N6K6_BDEBC</name>
<dbReference type="InterPro" id="IPR004504">
    <property type="entry name" value="DNA_repair_RadA"/>
</dbReference>
<keyword evidence="3 11" id="KW-0227">DNA damage</keyword>
<evidence type="ECO:0000256" key="8">
    <source>
        <dbReference type="ARBA" id="ARBA00023016"/>
    </source>
</evidence>
<dbReference type="GO" id="GO:0000725">
    <property type="term" value="P:recombinational repair"/>
    <property type="evidence" value="ECO:0007669"/>
    <property type="project" value="UniProtKB-UniRule"/>
</dbReference>
<dbReference type="RefSeq" id="WP_088564683.1">
    <property type="nucleotide sequence ID" value="NZ_CP020946.1"/>
</dbReference>
<dbReference type="Pfam" id="PF13481">
    <property type="entry name" value="AAA_25"/>
    <property type="match status" value="1"/>
</dbReference>
<dbReference type="InterPro" id="IPR003593">
    <property type="entry name" value="AAA+_ATPase"/>
</dbReference>
<keyword evidence="4 13" id="KW-0863">Zinc-finger</keyword>
<dbReference type="CDD" id="cd01121">
    <property type="entry name" value="RadA_SMS_N"/>
    <property type="match status" value="1"/>
</dbReference>
<dbReference type="PROSITE" id="PS50162">
    <property type="entry name" value="RECA_2"/>
    <property type="match status" value="1"/>
</dbReference>
<keyword evidence="8 11" id="KW-0346">Stress response</keyword>
<sequence length="463" mass="50681">MAKSKTKTIYTCQNCGAQRPRWEGKCSDCGAWNSYVEELQMPEVKTRGWSTGSGDREGTGSKPVTLDQRLEEVKLDRFDTSFEELNRVLGGGLAKGSFVLLGGSPGIGKSTLLLQMAGGLANNKHKVLYISGEESVSQTGSRAHRLGIRSPLIEVGCESNLTAVMEMARFKKPDVLVVDSIQTMFLPDLQAAPGSVSQVRECAGHLMGLAKHDGITVILIGHVTKDGNIAGPKVLEHMVDCVLSFDGDISYNFRLLRSLKNRFGAAHELGVFQMNSKGLEEVSNPSELFLEERGDQLIGSAVFASMEGTRPLLCEVQALTLSSPMAMPRRTALGIDINRLHLLTAVLDRHLDVRLAHNDIFINVVGGLKLVEPASDLAVAAAILSTEHRRDLDAKTCYFGEIGLTGEVRGVSFVEQRIKEADKLGFKHFVMPFSNKRHLEDVKLSKDKKISFVKNVHDLNKII</sequence>
<comment type="function">
    <text evidence="11">Plays a role in repairing double-strand DNA breaks, probably involving stabilizing or processing branched DNA or blocked replication forks.</text>
</comment>
<dbReference type="AlphaFoldDB" id="A0A1Z3N6K6"/>
<evidence type="ECO:0000256" key="2">
    <source>
        <dbReference type="ARBA" id="ARBA00022741"/>
    </source>
</evidence>
<keyword evidence="9 11" id="KW-0238">DNA-binding</keyword>
<dbReference type="FunFam" id="3.40.50.300:FF:000050">
    <property type="entry name" value="DNA repair protein RadA"/>
    <property type="match status" value="1"/>
</dbReference>
<comment type="domain">
    <text evidence="11">The middle region has homology to RecA with ATPase motifs including the RadA KNRFG motif, while the C-terminus is homologous to Lon protease.</text>
</comment>
<evidence type="ECO:0000256" key="1">
    <source>
        <dbReference type="ARBA" id="ARBA00022723"/>
    </source>
</evidence>
<gene>
    <name evidence="11" type="primary">radA</name>
    <name evidence="15" type="ORF">B9G79_05730</name>
</gene>
<dbReference type="GO" id="GO:0140664">
    <property type="term" value="F:ATP-dependent DNA damage sensor activity"/>
    <property type="evidence" value="ECO:0007669"/>
    <property type="project" value="InterPro"/>
</dbReference>
<dbReference type="InterPro" id="IPR014721">
    <property type="entry name" value="Ribsml_uS5_D2-typ_fold_subgr"/>
</dbReference>
<evidence type="ECO:0000256" key="3">
    <source>
        <dbReference type="ARBA" id="ARBA00022763"/>
    </source>
</evidence>
<evidence type="ECO:0000256" key="5">
    <source>
        <dbReference type="ARBA" id="ARBA00022801"/>
    </source>
</evidence>
<dbReference type="Gene3D" id="3.40.50.300">
    <property type="entry name" value="P-loop containing nucleotide triphosphate hydrolases"/>
    <property type="match status" value="1"/>
</dbReference>
<keyword evidence="5" id="KW-0378">Hydrolase</keyword>
<dbReference type="PANTHER" id="PTHR32472:SF10">
    <property type="entry name" value="DNA REPAIR PROTEIN RADA-LIKE PROTEIN"/>
    <property type="match status" value="1"/>
</dbReference>
<dbReference type="Proteomes" id="UP000197003">
    <property type="component" value="Chromosome"/>
</dbReference>
<keyword evidence="7 11" id="KW-0067">ATP-binding</keyword>
<accession>A0A1Z3N6K6</accession>
<feature type="region of interest" description="Lon-protease-like" evidence="11">
    <location>
        <begin position="359"/>
        <end position="463"/>
    </location>
</feature>
<dbReference type="SMART" id="SM00382">
    <property type="entry name" value="AAA"/>
    <property type="match status" value="1"/>
</dbReference>
<dbReference type="HAMAP" id="MF_01498">
    <property type="entry name" value="RadA_bact"/>
    <property type="match status" value="1"/>
</dbReference>
<proteinExistence type="inferred from homology"/>